<feature type="compositionally biased region" description="Polar residues" evidence="1">
    <location>
        <begin position="322"/>
        <end position="332"/>
    </location>
</feature>
<feature type="transmembrane region" description="Helical" evidence="2">
    <location>
        <begin position="432"/>
        <end position="454"/>
    </location>
</feature>
<dbReference type="HOGENOM" id="CLU_520896_0_0_1"/>
<feature type="region of interest" description="Disordered" evidence="1">
    <location>
        <begin position="314"/>
        <end position="334"/>
    </location>
</feature>
<dbReference type="GeneID" id="11535509"/>
<protein>
    <submittedName>
        <fullName evidence="3">Uncharacterized protein</fullName>
    </submittedName>
</protein>
<dbReference type="AlphaFoldDB" id="G8BV09"/>
<dbReference type="RefSeq" id="XP_003686025.1">
    <property type="nucleotide sequence ID" value="XM_003685977.1"/>
</dbReference>
<dbReference type="Proteomes" id="UP000005666">
    <property type="component" value="Chromosome 6"/>
</dbReference>
<proteinExistence type="predicted"/>
<dbReference type="eggNOG" id="ENOG502S1HD">
    <property type="taxonomic scope" value="Eukaryota"/>
</dbReference>
<dbReference type="EMBL" id="HE612861">
    <property type="protein sequence ID" value="CCE63591.1"/>
    <property type="molecule type" value="Genomic_DNA"/>
</dbReference>
<dbReference type="KEGG" id="tpf:TPHA_0F01060"/>
<evidence type="ECO:0000313" key="3">
    <source>
        <dbReference type="EMBL" id="CCE63591.1"/>
    </source>
</evidence>
<keyword evidence="2" id="KW-1133">Transmembrane helix</keyword>
<name>G8BV09_TETPH</name>
<feature type="transmembrane region" description="Helical" evidence="2">
    <location>
        <begin position="497"/>
        <end position="520"/>
    </location>
</feature>
<keyword evidence="2" id="KW-0812">Transmembrane</keyword>
<keyword evidence="2" id="KW-0472">Membrane</keyword>
<evidence type="ECO:0000256" key="2">
    <source>
        <dbReference type="SAM" id="Phobius"/>
    </source>
</evidence>
<organism evidence="3 4">
    <name type="scientific">Tetrapisispora phaffii (strain ATCC 24235 / CBS 4417 / NBRC 1672 / NRRL Y-8282 / UCD 70-5)</name>
    <name type="common">Yeast</name>
    <name type="synonym">Fabospora phaffii</name>
    <dbReference type="NCBI Taxonomy" id="1071381"/>
    <lineage>
        <taxon>Eukaryota</taxon>
        <taxon>Fungi</taxon>
        <taxon>Dikarya</taxon>
        <taxon>Ascomycota</taxon>
        <taxon>Saccharomycotina</taxon>
        <taxon>Saccharomycetes</taxon>
        <taxon>Saccharomycetales</taxon>
        <taxon>Saccharomycetaceae</taxon>
        <taxon>Tetrapisispora</taxon>
    </lineage>
</organism>
<evidence type="ECO:0000313" key="4">
    <source>
        <dbReference type="Proteomes" id="UP000005666"/>
    </source>
</evidence>
<gene>
    <name evidence="3" type="primary">TPHA0F01060</name>
    <name evidence="3" type="ordered locus">TPHA_0F01060</name>
</gene>
<dbReference type="OrthoDB" id="4068624at2759"/>
<accession>G8BV09</accession>
<evidence type="ECO:0000256" key="1">
    <source>
        <dbReference type="SAM" id="MobiDB-lite"/>
    </source>
</evidence>
<sequence>MDQDFEQVTHNSDFLSILSDYDSDVQSYISTNDIYRKESAEENNKESPSSSKSFFIENFPENVNDSSANSLQQTPRKFGVYINESAFASMNKTSKRRMQKTISKNNSSTTSINNLINDNIEKPFHYNSENGSSLNTISTKMLLSNQDVKLNQQKPVASINIYPENIESPDRVTSSLYSPLHGNHNSLSQVKESLPFFVEPREIYSSAQASLAHSCATTNSSNYYNDTIPAIDQAQQIRKSNVAKTPVLSISKSKFSPIKYNLKKVSKTESIKKKGSSLFSSSKNKLEQSSSRPSLTSPQPKSLLKNHLSFANDKIEGANDGSLPNGNKNAVQSSYPPSLPDLSYGNEFAESQIDLTLDTLQNFRSKTYRRYNIDVEAMGNLFQEENEYNSITGSYDGINDDVFEHIPIQHIDSNSIYNFDSEISGYLQIYSIWRILLVVSGCILVLPLFFIIGVGKKEKKIISDYKLMKMVLNKNHRIGLMKGFHWELDLQWLRTTFLILGVIETIAIMACIAVGFSVGITSE</sequence>
<reference evidence="3 4" key="1">
    <citation type="journal article" date="2011" name="Proc. Natl. Acad. Sci. U.S.A.">
        <title>Evolutionary erosion of yeast sex chromosomes by mating-type switching accidents.</title>
        <authorList>
            <person name="Gordon J.L."/>
            <person name="Armisen D."/>
            <person name="Proux-Wera E."/>
            <person name="Oheigeartaigh S.S."/>
            <person name="Byrne K.P."/>
            <person name="Wolfe K.H."/>
        </authorList>
    </citation>
    <scope>NUCLEOTIDE SEQUENCE [LARGE SCALE GENOMIC DNA]</scope>
    <source>
        <strain evidence="4">ATCC 24235 / CBS 4417 / NBRC 1672 / NRRL Y-8282 / UCD 70-5</strain>
    </source>
</reference>
<keyword evidence="4" id="KW-1185">Reference proteome</keyword>
<feature type="region of interest" description="Disordered" evidence="1">
    <location>
        <begin position="276"/>
        <end position="302"/>
    </location>
</feature>
<feature type="compositionally biased region" description="Low complexity" evidence="1">
    <location>
        <begin position="276"/>
        <end position="291"/>
    </location>
</feature>